<feature type="transmembrane region" description="Helical" evidence="7">
    <location>
        <begin position="49"/>
        <end position="66"/>
    </location>
</feature>
<keyword evidence="6 7" id="KW-0472">Membrane</keyword>
<feature type="transmembrane region" description="Helical" evidence="7">
    <location>
        <begin position="160"/>
        <end position="182"/>
    </location>
</feature>
<dbReference type="GO" id="GO:0015341">
    <property type="term" value="F:zinc efflux antiporter activity"/>
    <property type="evidence" value="ECO:0007669"/>
    <property type="project" value="TreeGrafter"/>
</dbReference>
<name>A0A939H1B5_9BURK</name>
<evidence type="ECO:0000313" key="10">
    <source>
        <dbReference type="EMBL" id="MBO1250088.1"/>
    </source>
</evidence>
<evidence type="ECO:0000256" key="5">
    <source>
        <dbReference type="ARBA" id="ARBA00022989"/>
    </source>
</evidence>
<keyword evidence="3" id="KW-0813">Transport</keyword>
<dbReference type="GO" id="GO:0015086">
    <property type="term" value="F:cadmium ion transmembrane transporter activity"/>
    <property type="evidence" value="ECO:0007669"/>
    <property type="project" value="TreeGrafter"/>
</dbReference>
<accession>A0A939H1B5</accession>
<keyword evidence="5 7" id="KW-1133">Transmembrane helix</keyword>
<dbReference type="InterPro" id="IPR058533">
    <property type="entry name" value="Cation_efflux_TM"/>
</dbReference>
<feature type="transmembrane region" description="Helical" evidence="7">
    <location>
        <begin position="87"/>
        <end position="105"/>
    </location>
</feature>
<dbReference type="Gene3D" id="1.20.1510.10">
    <property type="entry name" value="Cation efflux protein transmembrane domain"/>
    <property type="match status" value="1"/>
</dbReference>
<comment type="subcellular location">
    <subcellularLocation>
        <location evidence="1">Membrane</location>
        <topology evidence="1">Multi-pass membrane protein</topology>
    </subcellularLocation>
</comment>
<feature type="domain" description="Cation efflux protein cytoplasmic" evidence="9">
    <location>
        <begin position="215"/>
        <end position="291"/>
    </location>
</feature>
<dbReference type="GO" id="GO:0006882">
    <property type="term" value="P:intracellular zinc ion homeostasis"/>
    <property type="evidence" value="ECO:0007669"/>
    <property type="project" value="TreeGrafter"/>
</dbReference>
<gene>
    <name evidence="10" type="ORF">J1777_09675</name>
</gene>
<dbReference type="NCBIfam" id="TIGR01297">
    <property type="entry name" value="CDF"/>
    <property type="match status" value="1"/>
</dbReference>
<dbReference type="InterPro" id="IPR036837">
    <property type="entry name" value="Cation_efflux_CTD_sf"/>
</dbReference>
<feature type="transmembrane region" description="Helical" evidence="7">
    <location>
        <begin position="117"/>
        <end position="139"/>
    </location>
</feature>
<proteinExistence type="inferred from homology"/>
<evidence type="ECO:0000259" key="8">
    <source>
        <dbReference type="Pfam" id="PF01545"/>
    </source>
</evidence>
<dbReference type="InterPro" id="IPR002524">
    <property type="entry name" value="Cation_efflux"/>
</dbReference>
<dbReference type="PANTHER" id="PTHR43840">
    <property type="entry name" value="MITOCHONDRIAL METAL TRANSPORTER 1-RELATED"/>
    <property type="match status" value="1"/>
</dbReference>
<evidence type="ECO:0000256" key="1">
    <source>
        <dbReference type="ARBA" id="ARBA00004141"/>
    </source>
</evidence>
<keyword evidence="4 7" id="KW-0812">Transmembrane</keyword>
<dbReference type="Proteomes" id="UP000664731">
    <property type="component" value="Unassembled WGS sequence"/>
</dbReference>
<evidence type="ECO:0000313" key="11">
    <source>
        <dbReference type="Proteomes" id="UP000664731"/>
    </source>
</evidence>
<keyword evidence="11" id="KW-1185">Reference proteome</keyword>
<dbReference type="Gene3D" id="3.30.70.1350">
    <property type="entry name" value="Cation efflux protein, cytoplasmic domain"/>
    <property type="match status" value="1"/>
</dbReference>
<evidence type="ECO:0000256" key="4">
    <source>
        <dbReference type="ARBA" id="ARBA00022692"/>
    </source>
</evidence>
<dbReference type="PANTHER" id="PTHR43840:SF15">
    <property type="entry name" value="MITOCHONDRIAL METAL TRANSPORTER 1-RELATED"/>
    <property type="match status" value="1"/>
</dbReference>
<sequence>MKVTDIWQSLSPVVLLRASVVVALLTIVLKMGAWWLTDSVGLLSDALESFVNLAGAMFALLMVTIAQRPADADHPFGHSKAEYFSSGFEGILIIGAALAIIWAAIDRLLHPVPLQALGWGIALSVISSVFNGVLAAVMLRSAKVHNSMALRADARHLLTDVWTSVGVVGALIAVPLTGWQWLDGGIAIVVALNILKEGGHLVWHSSQGLMDEAIDPEHLQAVENVLQRHTNEHVYFDSLATRSAGQRSFAQVHMHVPAHWTLGKAARLRRLVEEELMAAVPGLHATLEILPEGSETALEALEKTQ</sequence>
<dbReference type="InterPro" id="IPR027469">
    <property type="entry name" value="Cation_efflux_TMD_sf"/>
</dbReference>
<evidence type="ECO:0000256" key="7">
    <source>
        <dbReference type="SAM" id="Phobius"/>
    </source>
</evidence>
<dbReference type="GO" id="GO:0015093">
    <property type="term" value="F:ferrous iron transmembrane transporter activity"/>
    <property type="evidence" value="ECO:0007669"/>
    <property type="project" value="TreeGrafter"/>
</dbReference>
<organism evidence="10 11">
    <name type="scientific">Comamonas denitrificans</name>
    <dbReference type="NCBI Taxonomy" id="117506"/>
    <lineage>
        <taxon>Bacteria</taxon>
        <taxon>Pseudomonadati</taxon>
        <taxon>Pseudomonadota</taxon>
        <taxon>Betaproteobacteria</taxon>
        <taxon>Burkholderiales</taxon>
        <taxon>Comamonadaceae</taxon>
        <taxon>Comamonas</taxon>
    </lineage>
</organism>
<protein>
    <submittedName>
        <fullName evidence="10">Cation transporter</fullName>
    </submittedName>
</protein>
<dbReference type="Pfam" id="PF16916">
    <property type="entry name" value="ZT_dimer"/>
    <property type="match status" value="1"/>
</dbReference>
<feature type="transmembrane region" description="Helical" evidence="7">
    <location>
        <begin position="12"/>
        <end position="37"/>
    </location>
</feature>
<dbReference type="GO" id="GO:0005886">
    <property type="term" value="C:plasma membrane"/>
    <property type="evidence" value="ECO:0007669"/>
    <property type="project" value="TreeGrafter"/>
</dbReference>
<evidence type="ECO:0000259" key="9">
    <source>
        <dbReference type="Pfam" id="PF16916"/>
    </source>
</evidence>
<dbReference type="RefSeq" id="WP_207575528.1">
    <property type="nucleotide sequence ID" value="NZ_JAFNME010000019.1"/>
</dbReference>
<evidence type="ECO:0000256" key="2">
    <source>
        <dbReference type="ARBA" id="ARBA00008114"/>
    </source>
</evidence>
<comment type="caution">
    <text evidence="10">The sequence shown here is derived from an EMBL/GenBank/DDBJ whole genome shotgun (WGS) entry which is preliminary data.</text>
</comment>
<evidence type="ECO:0000256" key="3">
    <source>
        <dbReference type="ARBA" id="ARBA00022448"/>
    </source>
</evidence>
<dbReference type="SUPFAM" id="SSF160240">
    <property type="entry name" value="Cation efflux protein cytoplasmic domain-like"/>
    <property type="match status" value="1"/>
</dbReference>
<dbReference type="Pfam" id="PF01545">
    <property type="entry name" value="Cation_efflux"/>
    <property type="match status" value="1"/>
</dbReference>
<dbReference type="InterPro" id="IPR027470">
    <property type="entry name" value="Cation_efflux_CTD"/>
</dbReference>
<dbReference type="SUPFAM" id="SSF161111">
    <property type="entry name" value="Cation efflux protein transmembrane domain-like"/>
    <property type="match status" value="1"/>
</dbReference>
<dbReference type="AlphaFoldDB" id="A0A939H1B5"/>
<comment type="similarity">
    <text evidence="2">Belongs to the cation diffusion facilitator (CDF) transporter (TC 2.A.4) family.</text>
</comment>
<reference evidence="10" key="1">
    <citation type="submission" date="2021-03" db="EMBL/GenBank/DDBJ databases">
        <title>Comamonas denitrificans.</title>
        <authorList>
            <person name="Finster K."/>
        </authorList>
    </citation>
    <scope>NUCLEOTIDE SEQUENCE</scope>
    <source>
        <strain evidence="10">MM2021_4</strain>
    </source>
</reference>
<dbReference type="EMBL" id="JAFNME010000019">
    <property type="protein sequence ID" value="MBO1250088.1"/>
    <property type="molecule type" value="Genomic_DNA"/>
</dbReference>
<dbReference type="InterPro" id="IPR050291">
    <property type="entry name" value="CDF_Transporter"/>
</dbReference>
<evidence type="ECO:0000256" key="6">
    <source>
        <dbReference type="ARBA" id="ARBA00023136"/>
    </source>
</evidence>
<feature type="domain" description="Cation efflux protein transmembrane" evidence="8">
    <location>
        <begin position="17"/>
        <end position="210"/>
    </location>
</feature>